<dbReference type="GO" id="GO:0046872">
    <property type="term" value="F:metal ion binding"/>
    <property type="evidence" value="ECO:0007669"/>
    <property type="project" value="UniProtKB-KW"/>
</dbReference>
<gene>
    <name evidence="17" type="ORF">HKBW3S09_02010</name>
</gene>
<dbReference type="PANTHER" id="PTHR21403:SF10">
    <property type="entry name" value="ATP PHOSPHORIBOSYLTRANSFERASE"/>
    <property type="match status" value="1"/>
</dbReference>
<evidence type="ECO:0000259" key="16">
    <source>
        <dbReference type="Pfam" id="PF01634"/>
    </source>
</evidence>
<keyword evidence="11" id="KW-0067">ATP-binding</keyword>
<dbReference type="GO" id="GO:0003879">
    <property type="term" value="F:ATP phosphoribosyltransferase activity"/>
    <property type="evidence" value="ECO:0007669"/>
    <property type="project" value="UniProtKB-UniRule"/>
</dbReference>
<reference evidence="17 18" key="1">
    <citation type="journal article" date="2020" name="Front. Microbiol.">
        <title>Single-cell genomics of novel Actinobacteria with the Wood-Ljungdahl pathway discovered in a serpentinizing system.</title>
        <authorList>
            <person name="Merino N."/>
            <person name="Kawai M."/>
            <person name="Boyd E.S."/>
            <person name="Colman D.R."/>
            <person name="McGlynn S.E."/>
            <person name="Nealson K.H."/>
            <person name="Kurokawa K."/>
            <person name="Hongoh Y."/>
        </authorList>
    </citation>
    <scope>NUCLEOTIDE SEQUENCE [LARGE SCALE GENOMIC DNA]</scope>
    <source>
        <strain evidence="17 18">S09_30</strain>
    </source>
</reference>
<evidence type="ECO:0000256" key="1">
    <source>
        <dbReference type="ARBA" id="ARBA00000915"/>
    </source>
</evidence>
<evidence type="ECO:0000256" key="12">
    <source>
        <dbReference type="ARBA" id="ARBA00022842"/>
    </source>
</evidence>
<keyword evidence="9" id="KW-0479">Metal-binding</keyword>
<dbReference type="GO" id="GO:0005524">
    <property type="term" value="F:ATP binding"/>
    <property type="evidence" value="ECO:0007669"/>
    <property type="project" value="UniProtKB-KW"/>
</dbReference>
<feature type="non-terminal residue" evidence="17">
    <location>
        <position position="169"/>
    </location>
</feature>
<evidence type="ECO:0000256" key="2">
    <source>
        <dbReference type="ARBA" id="ARBA00004496"/>
    </source>
</evidence>
<evidence type="ECO:0000256" key="11">
    <source>
        <dbReference type="ARBA" id="ARBA00022840"/>
    </source>
</evidence>
<dbReference type="Pfam" id="PF01634">
    <property type="entry name" value="HisG"/>
    <property type="match status" value="1"/>
</dbReference>
<keyword evidence="13" id="KW-0368">Histidine biosynthesis</keyword>
<dbReference type="SUPFAM" id="SSF53850">
    <property type="entry name" value="Periplasmic binding protein-like II"/>
    <property type="match status" value="1"/>
</dbReference>
<comment type="subcellular location">
    <subcellularLocation>
        <location evidence="2">Cytoplasm</location>
    </subcellularLocation>
</comment>
<dbReference type="GO" id="GO:0005737">
    <property type="term" value="C:cytoplasm"/>
    <property type="evidence" value="ECO:0007669"/>
    <property type="project" value="UniProtKB-SubCell"/>
</dbReference>
<evidence type="ECO:0000256" key="9">
    <source>
        <dbReference type="ARBA" id="ARBA00022723"/>
    </source>
</evidence>
<comment type="function">
    <text evidence="14">Catalyzes the condensation of ATP and 5-phosphoribose 1-diphosphate to form N'-(5'-phosphoribosyl)-ATP (PR-ATP). Has a crucial role in the pathway because the rate of histidine biosynthesis seems to be controlled primarily by regulation of HisG enzymatic activity.</text>
</comment>
<keyword evidence="8 17" id="KW-0808">Transferase</keyword>
<evidence type="ECO:0000256" key="7">
    <source>
        <dbReference type="ARBA" id="ARBA00022676"/>
    </source>
</evidence>
<accession>A0A6V8NWY0</accession>
<dbReference type="InterPro" id="IPR001348">
    <property type="entry name" value="ATP_PRibTrfase_HisG"/>
</dbReference>
<keyword evidence="6" id="KW-0028">Amino-acid biosynthesis</keyword>
<evidence type="ECO:0000256" key="3">
    <source>
        <dbReference type="ARBA" id="ARBA00004667"/>
    </source>
</evidence>
<keyword evidence="10" id="KW-0547">Nucleotide-binding</keyword>
<evidence type="ECO:0000256" key="13">
    <source>
        <dbReference type="ARBA" id="ARBA00023102"/>
    </source>
</evidence>
<organism evidence="17 18">
    <name type="scientific">Candidatus Hakubella thermalkaliphila</name>
    <dbReference type="NCBI Taxonomy" id="2754717"/>
    <lineage>
        <taxon>Bacteria</taxon>
        <taxon>Bacillati</taxon>
        <taxon>Actinomycetota</taxon>
        <taxon>Actinomycetota incertae sedis</taxon>
        <taxon>Candidatus Hakubellales</taxon>
        <taxon>Candidatus Hakubellaceae</taxon>
        <taxon>Candidatus Hakubella</taxon>
    </lineage>
</organism>
<dbReference type="AlphaFoldDB" id="A0A6V8NWY0"/>
<dbReference type="GO" id="GO:0000105">
    <property type="term" value="P:L-histidine biosynthetic process"/>
    <property type="evidence" value="ECO:0007669"/>
    <property type="project" value="UniProtKB-UniRule"/>
</dbReference>
<evidence type="ECO:0000256" key="8">
    <source>
        <dbReference type="ARBA" id="ARBA00022679"/>
    </source>
</evidence>
<comment type="pathway">
    <text evidence="3">Amino-acid biosynthesis; L-histidine biosynthesis; L-histidine from 5-phospho-alpha-D-ribose 1-diphosphate: step 1/9.</text>
</comment>
<keyword evidence="12" id="KW-0460">Magnesium</keyword>
<keyword evidence="7 17" id="KW-0328">Glycosyltransferase</keyword>
<feature type="domain" description="ATP phosphoribosyltransferase catalytic" evidence="16">
    <location>
        <begin position="1"/>
        <end position="159"/>
    </location>
</feature>
<dbReference type="EC" id="2.4.2.17" evidence="4 15"/>
<feature type="non-terminal residue" evidence="17">
    <location>
        <position position="1"/>
    </location>
</feature>
<evidence type="ECO:0000256" key="15">
    <source>
        <dbReference type="NCBIfam" id="TIGR00070"/>
    </source>
</evidence>
<name>A0A6V8NWY0_9ACTN</name>
<dbReference type="InterPro" id="IPR013820">
    <property type="entry name" value="ATP_PRibTrfase_cat"/>
</dbReference>
<comment type="caution">
    <text evidence="17">The sequence shown here is derived from an EMBL/GenBank/DDBJ whole genome shotgun (WGS) entry which is preliminary data.</text>
</comment>
<evidence type="ECO:0000256" key="4">
    <source>
        <dbReference type="ARBA" id="ARBA00011946"/>
    </source>
</evidence>
<dbReference type="EMBL" id="BLRW01000646">
    <property type="protein sequence ID" value="GFP24543.1"/>
    <property type="molecule type" value="Genomic_DNA"/>
</dbReference>
<dbReference type="NCBIfam" id="TIGR00070">
    <property type="entry name" value="hisG"/>
    <property type="match status" value="1"/>
</dbReference>
<evidence type="ECO:0000313" key="17">
    <source>
        <dbReference type="EMBL" id="GFP24543.1"/>
    </source>
</evidence>
<evidence type="ECO:0000256" key="14">
    <source>
        <dbReference type="ARBA" id="ARBA00024861"/>
    </source>
</evidence>
<keyword evidence="5" id="KW-0963">Cytoplasm</keyword>
<evidence type="ECO:0000256" key="6">
    <source>
        <dbReference type="ARBA" id="ARBA00022605"/>
    </source>
</evidence>
<evidence type="ECO:0000256" key="5">
    <source>
        <dbReference type="ARBA" id="ARBA00022490"/>
    </source>
</evidence>
<dbReference type="UniPathway" id="UPA00031">
    <property type="reaction ID" value="UER00006"/>
</dbReference>
<sequence length="169" mass="19000">QEMARYVEDGILDCGITGKDWILEQNANVHEVAGLIYAKEDLRPVKWVIAVPNDSKIKSVKDLNGKRIATELVGFTKRYLKAKGIKAEVDFSWGATEVKPPYLADAIVELTETGTSLRENNLRIVETILESSTRFIANKKAWQDKWKKQKIQNIVMLLKGALSAEEKVG</sequence>
<dbReference type="FunFam" id="3.40.190.10:FF:000258">
    <property type="entry name" value="ATP phosphoribosyltransferase"/>
    <property type="match status" value="1"/>
</dbReference>
<comment type="catalytic activity">
    <reaction evidence="1">
        <text>1-(5-phospho-beta-D-ribosyl)-ATP + diphosphate = 5-phospho-alpha-D-ribose 1-diphosphate + ATP</text>
        <dbReference type="Rhea" id="RHEA:18473"/>
        <dbReference type="ChEBI" id="CHEBI:30616"/>
        <dbReference type="ChEBI" id="CHEBI:33019"/>
        <dbReference type="ChEBI" id="CHEBI:58017"/>
        <dbReference type="ChEBI" id="CHEBI:73183"/>
        <dbReference type="EC" id="2.4.2.17"/>
    </reaction>
</comment>
<dbReference type="Gene3D" id="3.40.190.10">
    <property type="entry name" value="Periplasmic binding protein-like II"/>
    <property type="match status" value="2"/>
</dbReference>
<dbReference type="PANTHER" id="PTHR21403">
    <property type="entry name" value="ATP PHOSPHORIBOSYLTRANSFERASE ATP-PRTASE"/>
    <property type="match status" value="1"/>
</dbReference>
<evidence type="ECO:0000256" key="10">
    <source>
        <dbReference type="ARBA" id="ARBA00022741"/>
    </source>
</evidence>
<proteinExistence type="predicted"/>
<evidence type="ECO:0000313" key="18">
    <source>
        <dbReference type="Proteomes" id="UP000585609"/>
    </source>
</evidence>
<protein>
    <recommendedName>
        <fullName evidence="4 15">ATP phosphoribosyltransferase</fullName>
        <ecNumber evidence="4 15">2.4.2.17</ecNumber>
    </recommendedName>
</protein>
<dbReference type="Proteomes" id="UP000585609">
    <property type="component" value="Unassembled WGS sequence"/>
</dbReference>